<keyword evidence="3" id="KW-1185">Reference proteome</keyword>
<dbReference type="AlphaFoldDB" id="A0A1V8SXQ3"/>
<dbReference type="EMBL" id="NAJO01000023">
    <property type="protein sequence ID" value="OQO03840.1"/>
    <property type="molecule type" value="Genomic_DNA"/>
</dbReference>
<evidence type="ECO:0000256" key="1">
    <source>
        <dbReference type="SAM" id="MobiDB-lite"/>
    </source>
</evidence>
<sequence>MLPTLFAVAHPRLRKRRSKAPVHKPFGNLALRKILPRSAQQVLAVTELLERMLKFRTVCKHWNDLIGHTSPQLCVRHFRYGIWNHPATDVRLLDYPTPGLQIRFSDSKLRGQMVEVEMDMLAARLVLTADKHIRDKLYRRSEVIFTPALQGYWPTVDVDLMKIQLNEAVQKAHYTRQWIPRYAEHAKLLQTKVLATQDSFKGLSVKFEGLVKWKSTDTAPRLRLQSSDIEITRVGTHDWSDMSDFSDDSEDEEDDEGDDDSYDDDNDDDDDDDDDDANANRDNSNNSFDGDADPHNVDSPDSGSEDNSRAAESGDAGHHDSDDESHFVAWELHLEYV</sequence>
<proteinExistence type="predicted"/>
<dbReference type="SUPFAM" id="SSF48371">
    <property type="entry name" value="ARM repeat"/>
    <property type="match status" value="1"/>
</dbReference>
<gene>
    <name evidence="2" type="ORF">B0A48_10481</name>
</gene>
<evidence type="ECO:0000313" key="2">
    <source>
        <dbReference type="EMBL" id="OQO03840.1"/>
    </source>
</evidence>
<feature type="compositionally biased region" description="Acidic residues" evidence="1">
    <location>
        <begin position="244"/>
        <end position="277"/>
    </location>
</feature>
<reference evidence="3" key="1">
    <citation type="submission" date="2017-03" db="EMBL/GenBank/DDBJ databases">
        <title>Genomes of endolithic fungi from Antarctica.</title>
        <authorList>
            <person name="Coleine C."/>
            <person name="Masonjones S."/>
            <person name="Stajich J.E."/>
        </authorList>
    </citation>
    <scope>NUCLEOTIDE SEQUENCE [LARGE SCALE GENOMIC DNA]</scope>
    <source>
        <strain evidence="3">CCFEE 5527</strain>
    </source>
</reference>
<dbReference type="Proteomes" id="UP000192596">
    <property type="component" value="Unassembled WGS sequence"/>
</dbReference>
<name>A0A1V8SXQ3_9PEZI</name>
<feature type="compositionally biased region" description="Basic and acidic residues" evidence="1">
    <location>
        <begin position="315"/>
        <end position="324"/>
    </location>
</feature>
<feature type="region of interest" description="Disordered" evidence="1">
    <location>
        <begin position="238"/>
        <end position="324"/>
    </location>
</feature>
<dbReference type="InterPro" id="IPR016024">
    <property type="entry name" value="ARM-type_fold"/>
</dbReference>
<protein>
    <submittedName>
        <fullName evidence="2">Uncharacterized protein</fullName>
    </submittedName>
</protein>
<accession>A0A1V8SXQ3</accession>
<evidence type="ECO:0000313" key="3">
    <source>
        <dbReference type="Proteomes" id="UP000192596"/>
    </source>
</evidence>
<feature type="compositionally biased region" description="Low complexity" evidence="1">
    <location>
        <begin position="280"/>
        <end position="289"/>
    </location>
</feature>
<dbReference type="InParanoid" id="A0A1V8SXQ3"/>
<comment type="caution">
    <text evidence="2">The sequence shown here is derived from an EMBL/GenBank/DDBJ whole genome shotgun (WGS) entry which is preliminary data.</text>
</comment>
<organism evidence="2 3">
    <name type="scientific">Cryoendolithus antarcticus</name>
    <dbReference type="NCBI Taxonomy" id="1507870"/>
    <lineage>
        <taxon>Eukaryota</taxon>
        <taxon>Fungi</taxon>
        <taxon>Dikarya</taxon>
        <taxon>Ascomycota</taxon>
        <taxon>Pezizomycotina</taxon>
        <taxon>Dothideomycetes</taxon>
        <taxon>Dothideomycetidae</taxon>
        <taxon>Cladosporiales</taxon>
        <taxon>Cladosporiaceae</taxon>
        <taxon>Cryoendolithus</taxon>
    </lineage>
</organism>